<proteinExistence type="predicted"/>
<name>A0A846WS38_9ACTN</name>
<dbReference type="AlphaFoldDB" id="A0A846WS38"/>
<dbReference type="EMBL" id="JAAXPC010000018">
    <property type="protein sequence ID" value="NKY04399.1"/>
    <property type="molecule type" value="Genomic_DNA"/>
</dbReference>
<evidence type="ECO:0000313" key="6">
    <source>
        <dbReference type="EMBL" id="NKY04399.1"/>
    </source>
</evidence>
<dbReference type="CDD" id="cd06170">
    <property type="entry name" value="LuxR_C_like"/>
    <property type="match status" value="1"/>
</dbReference>
<dbReference type="Gene3D" id="1.10.10.10">
    <property type="entry name" value="Winged helix-like DNA-binding domain superfamily/Winged helix DNA-binding domain"/>
    <property type="match status" value="1"/>
</dbReference>
<dbReference type="SMART" id="SM00421">
    <property type="entry name" value="HTH_LUXR"/>
    <property type="match status" value="1"/>
</dbReference>
<feature type="domain" description="HTH luxR-type" evidence="5">
    <location>
        <begin position="298"/>
        <end position="363"/>
    </location>
</feature>
<dbReference type="SUPFAM" id="SSF46894">
    <property type="entry name" value="C-terminal effector domain of the bipartite response regulators"/>
    <property type="match status" value="1"/>
</dbReference>
<feature type="region of interest" description="Disordered" evidence="4">
    <location>
        <begin position="25"/>
        <end position="66"/>
    </location>
</feature>
<keyword evidence="2" id="KW-0238">DNA-binding</keyword>
<dbReference type="GO" id="GO:0003677">
    <property type="term" value="F:DNA binding"/>
    <property type="evidence" value="ECO:0007669"/>
    <property type="project" value="UniProtKB-KW"/>
</dbReference>
<evidence type="ECO:0000256" key="4">
    <source>
        <dbReference type="SAM" id="MobiDB-lite"/>
    </source>
</evidence>
<organism evidence="6 7">
    <name type="scientific">Gordonia polyisoprenivorans</name>
    <dbReference type="NCBI Taxonomy" id="84595"/>
    <lineage>
        <taxon>Bacteria</taxon>
        <taxon>Bacillati</taxon>
        <taxon>Actinomycetota</taxon>
        <taxon>Actinomycetes</taxon>
        <taxon>Mycobacteriales</taxon>
        <taxon>Gordoniaceae</taxon>
        <taxon>Gordonia</taxon>
    </lineage>
</organism>
<feature type="compositionally biased region" description="Low complexity" evidence="4">
    <location>
        <begin position="28"/>
        <end position="39"/>
    </location>
</feature>
<evidence type="ECO:0000256" key="1">
    <source>
        <dbReference type="ARBA" id="ARBA00023015"/>
    </source>
</evidence>
<evidence type="ECO:0000313" key="7">
    <source>
        <dbReference type="Proteomes" id="UP000563898"/>
    </source>
</evidence>
<reference evidence="6 7" key="1">
    <citation type="submission" date="2020-04" db="EMBL/GenBank/DDBJ databases">
        <title>MicrobeNet Type strains.</title>
        <authorList>
            <person name="Nicholson A.C."/>
        </authorList>
    </citation>
    <scope>NUCLEOTIDE SEQUENCE [LARGE SCALE GENOMIC DNA]</scope>
    <source>
        <strain evidence="6 7">ATCC BAA-14</strain>
    </source>
</reference>
<dbReference type="InterPro" id="IPR000792">
    <property type="entry name" value="Tscrpt_reg_LuxR_C"/>
</dbReference>
<keyword evidence="1" id="KW-0805">Transcription regulation</keyword>
<dbReference type="InterPro" id="IPR016032">
    <property type="entry name" value="Sig_transdc_resp-reg_C-effctor"/>
</dbReference>
<evidence type="ECO:0000256" key="2">
    <source>
        <dbReference type="ARBA" id="ARBA00023125"/>
    </source>
</evidence>
<sequence>MNLSGATRACVLLTDVDATLRASLDLASPNSSPPQSLQSVVRRARDTTERAMAKSPGSGQATPEPELISQSLSLQLTLQRFMSERRAQIIRSLPFSIRRLTGTEDKTIARQICLELISSGGFGRAVYSDVEGLIVRPAHAARASDDGITDSDFSGDHDFDAGPGSVEYTCLTAAGPPLLADDAHAHPAMADMLDSTDYVVAPILASSTVIGMLHVAARAPLAIDGRDLECLGVYQGAAGAAFSRDAWSEVAVGHYTAVRQAVTAVVEDAGRIISADFEIGGVTSSDAQVPRLQSPAINFAIEESLTKRETEVMRLIAQGMSNAEIAERLFIGVETVKSHVKKVLRKIGAVNRSEAISLYLDNGNRSR</sequence>
<evidence type="ECO:0000256" key="3">
    <source>
        <dbReference type="ARBA" id="ARBA00023163"/>
    </source>
</evidence>
<dbReference type="GO" id="GO:0006355">
    <property type="term" value="P:regulation of DNA-templated transcription"/>
    <property type="evidence" value="ECO:0007669"/>
    <property type="project" value="InterPro"/>
</dbReference>
<dbReference type="Proteomes" id="UP000563898">
    <property type="component" value="Unassembled WGS sequence"/>
</dbReference>
<feature type="compositionally biased region" description="Basic and acidic residues" evidence="4">
    <location>
        <begin position="43"/>
        <end position="52"/>
    </location>
</feature>
<keyword evidence="3" id="KW-0804">Transcription</keyword>
<accession>A0A846WS38</accession>
<gene>
    <name evidence="6" type="ORF">HGA05_22790</name>
</gene>
<dbReference type="PRINTS" id="PR00038">
    <property type="entry name" value="HTHLUXR"/>
</dbReference>
<dbReference type="Pfam" id="PF00196">
    <property type="entry name" value="GerE"/>
    <property type="match status" value="1"/>
</dbReference>
<dbReference type="PANTHER" id="PTHR44688:SF16">
    <property type="entry name" value="DNA-BINDING TRANSCRIPTIONAL ACTIVATOR DEVR_DOSR"/>
    <property type="match status" value="1"/>
</dbReference>
<dbReference type="InterPro" id="IPR036388">
    <property type="entry name" value="WH-like_DNA-bd_sf"/>
</dbReference>
<protein>
    <submittedName>
        <fullName evidence="6">Helix-turn-helix transcriptional regulator</fullName>
    </submittedName>
</protein>
<evidence type="ECO:0000259" key="5">
    <source>
        <dbReference type="PROSITE" id="PS50043"/>
    </source>
</evidence>
<comment type="caution">
    <text evidence="6">The sequence shown here is derived from an EMBL/GenBank/DDBJ whole genome shotgun (WGS) entry which is preliminary data.</text>
</comment>
<dbReference type="PROSITE" id="PS50043">
    <property type="entry name" value="HTH_LUXR_2"/>
    <property type="match status" value="1"/>
</dbReference>
<dbReference type="PANTHER" id="PTHR44688">
    <property type="entry name" value="DNA-BINDING TRANSCRIPTIONAL ACTIVATOR DEVR_DOSR"/>
    <property type="match status" value="1"/>
</dbReference>